<dbReference type="Proteomes" id="UP001153332">
    <property type="component" value="Unassembled WGS sequence"/>
</dbReference>
<gene>
    <name evidence="1" type="ORF">O1611_g925</name>
</gene>
<accession>A0ACC2JYU3</accession>
<organism evidence="1 2">
    <name type="scientific">Lasiodiplodia mahajangana</name>
    <dbReference type="NCBI Taxonomy" id="1108764"/>
    <lineage>
        <taxon>Eukaryota</taxon>
        <taxon>Fungi</taxon>
        <taxon>Dikarya</taxon>
        <taxon>Ascomycota</taxon>
        <taxon>Pezizomycotina</taxon>
        <taxon>Dothideomycetes</taxon>
        <taxon>Dothideomycetes incertae sedis</taxon>
        <taxon>Botryosphaeriales</taxon>
        <taxon>Botryosphaeriaceae</taxon>
        <taxon>Lasiodiplodia</taxon>
    </lineage>
</organism>
<evidence type="ECO:0000313" key="1">
    <source>
        <dbReference type="EMBL" id="KAJ8132695.1"/>
    </source>
</evidence>
<keyword evidence="2" id="KW-1185">Reference proteome</keyword>
<proteinExistence type="predicted"/>
<reference evidence="1" key="1">
    <citation type="submission" date="2022-12" db="EMBL/GenBank/DDBJ databases">
        <title>Genome Sequence of Lasiodiplodia mahajangana.</title>
        <authorList>
            <person name="Buettner E."/>
        </authorList>
    </citation>
    <scope>NUCLEOTIDE SEQUENCE</scope>
    <source>
        <strain evidence="1">VT137</strain>
    </source>
</reference>
<evidence type="ECO:0000313" key="2">
    <source>
        <dbReference type="Proteomes" id="UP001153332"/>
    </source>
</evidence>
<protein>
    <submittedName>
        <fullName evidence="1">Uncharacterized protein</fullName>
    </submittedName>
</protein>
<comment type="caution">
    <text evidence="1">The sequence shown here is derived from an EMBL/GenBank/DDBJ whole genome shotgun (WGS) entry which is preliminary data.</text>
</comment>
<dbReference type="EMBL" id="JAPUUL010000095">
    <property type="protein sequence ID" value="KAJ8132695.1"/>
    <property type="molecule type" value="Genomic_DNA"/>
</dbReference>
<sequence>MLTNYKIFVCGPLALFQATKPLLQKSSNPRWFSISSIASSIGMIKQMRTDLTPAYGPAKSALNWLTQGIYAGNEWLTTICIHPGLVQTGPGNWVARQIGMKEAPYTIEQAVTSIMKLSDEGKRETHSGKLIFAIDGTDMPW</sequence>
<name>A0ACC2JYU3_9PEZI</name>